<feature type="binding site" evidence="10">
    <location>
        <position position="27"/>
    </location>
    <ligand>
        <name>substrate</name>
    </ligand>
</feature>
<dbReference type="Proteomes" id="UP000181985">
    <property type="component" value="Chromosome"/>
</dbReference>
<name>A0A1J0VGB5_9GAMM</name>
<evidence type="ECO:0000256" key="4">
    <source>
        <dbReference type="ARBA" id="ARBA00022801"/>
    </source>
</evidence>
<dbReference type="NCBIfam" id="TIGR03356">
    <property type="entry name" value="BGL"/>
    <property type="match status" value="1"/>
</dbReference>
<evidence type="ECO:0000313" key="12">
    <source>
        <dbReference type="EMBL" id="APE31055.1"/>
    </source>
</evidence>
<feature type="binding site" evidence="10">
    <location>
        <begin position="408"/>
        <end position="409"/>
    </location>
    <ligand>
        <name>substrate</name>
    </ligand>
</feature>
<protein>
    <recommendedName>
        <fullName evidence="3 11">Beta-glucosidase</fullName>
        <ecNumber evidence="3 11">3.2.1.21</ecNumber>
    </recommendedName>
</protein>
<dbReference type="InterPro" id="IPR033132">
    <property type="entry name" value="GH_1_N_CS"/>
</dbReference>
<evidence type="ECO:0000256" key="8">
    <source>
        <dbReference type="ARBA" id="ARBA00023326"/>
    </source>
</evidence>
<dbReference type="Gene3D" id="3.20.20.80">
    <property type="entry name" value="Glycosidases"/>
    <property type="match status" value="1"/>
</dbReference>
<organism evidence="12 13">
    <name type="scientific">Halomonas aestuarii</name>
    <dbReference type="NCBI Taxonomy" id="1897729"/>
    <lineage>
        <taxon>Bacteria</taxon>
        <taxon>Pseudomonadati</taxon>
        <taxon>Pseudomonadota</taxon>
        <taxon>Gammaproteobacteria</taxon>
        <taxon>Oceanospirillales</taxon>
        <taxon>Halomonadaceae</taxon>
        <taxon>Halomonas</taxon>
    </lineage>
</organism>
<evidence type="ECO:0000256" key="2">
    <source>
        <dbReference type="ARBA" id="ARBA00010838"/>
    </source>
</evidence>
<dbReference type="RefSeq" id="WP_071943744.1">
    <property type="nucleotide sequence ID" value="NZ_CP018139.1"/>
</dbReference>
<dbReference type="PANTHER" id="PTHR10353:SF36">
    <property type="entry name" value="LP05116P"/>
    <property type="match status" value="1"/>
</dbReference>
<feature type="binding site" evidence="10">
    <location>
        <position position="401"/>
    </location>
    <ligand>
        <name>substrate</name>
    </ligand>
</feature>
<feature type="binding site" evidence="10">
    <location>
        <position position="127"/>
    </location>
    <ligand>
        <name>substrate</name>
    </ligand>
</feature>
<dbReference type="PANTHER" id="PTHR10353">
    <property type="entry name" value="GLYCOSYL HYDROLASE"/>
    <property type="match status" value="1"/>
</dbReference>
<evidence type="ECO:0000256" key="9">
    <source>
        <dbReference type="PIRSR" id="PIRSR617736-1"/>
    </source>
</evidence>
<dbReference type="Pfam" id="PF00232">
    <property type="entry name" value="Glyco_hydro_1"/>
    <property type="match status" value="1"/>
</dbReference>
<dbReference type="InterPro" id="IPR017853">
    <property type="entry name" value="GH"/>
</dbReference>
<sequence length="449" mass="51014">MQRIELPNSSRLLTPDFTFGVATAAFQVEGATEADGRLPSIWDHFCALEGRVKNGDSGMPACDHYHRWQEDLELIQGLGVDAYRLSIAWPRVMTEDGRANVRGLDFYKRLLDSLRERDITPFVTLYHWDLPQHLQERGGWVNRDTAYRFQEYADLVSRELGDRVHSYATLNEPWVSAILGHEVGIHAPGLEDARLARQAGHHLLLAHGLGMQTLRANAPDAQAGLVLNMGPNTPHSRRYDDRVAALVGEASMNHWFLEPVLEGRYPALYTRLYPEQAPQVLPGDMALISQPVDFVGINYYTRGVVSYDEESLVRNHPPGDVEVTDFGWEVYPQGLTDLLVDLNAQYRLPPLMVTENGMAGDDHLVEGEVHDEQRCRYLNSHLNAVHDAIEEGVDVRGYFAWSLMDNFEWAEGYSKRFGMVYIDYETQQRTLKDSARAFADFLWTRKAGR</sequence>
<keyword evidence="8" id="KW-0624">Polysaccharide degradation</keyword>
<comment type="similarity">
    <text evidence="2 11">Belongs to the glycosyl hydrolase 1 family.</text>
</comment>
<dbReference type="InterPro" id="IPR017736">
    <property type="entry name" value="Glyco_hydro_1_beta-glucosidase"/>
</dbReference>
<dbReference type="EC" id="3.2.1.21" evidence="3 11"/>
<evidence type="ECO:0000313" key="13">
    <source>
        <dbReference type="Proteomes" id="UP000181985"/>
    </source>
</evidence>
<dbReference type="GO" id="GO:0030245">
    <property type="term" value="P:cellulose catabolic process"/>
    <property type="evidence" value="ECO:0007669"/>
    <property type="project" value="UniProtKB-KW"/>
</dbReference>
<dbReference type="PRINTS" id="PR00131">
    <property type="entry name" value="GLHYDRLASE1"/>
</dbReference>
<accession>A0A1J0VGB5</accession>
<dbReference type="KEGG" id="hsi:BOX17_08885"/>
<keyword evidence="7 11" id="KW-0326">Glycosidase</keyword>
<dbReference type="PROSITE" id="PS00653">
    <property type="entry name" value="GLYCOSYL_HYDROL_F1_2"/>
    <property type="match status" value="1"/>
</dbReference>
<evidence type="ECO:0000256" key="11">
    <source>
        <dbReference type="RuleBase" id="RU361175"/>
    </source>
</evidence>
<dbReference type="EMBL" id="CP018139">
    <property type="protein sequence ID" value="APE31055.1"/>
    <property type="molecule type" value="Genomic_DNA"/>
</dbReference>
<keyword evidence="4 11" id="KW-0378">Hydrolase</keyword>
<feature type="active site" description="Nucleophile" evidence="9">
    <location>
        <position position="355"/>
    </location>
</feature>
<feature type="binding site" evidence="10">
    <location>
        <position position="300"/>
    </location>
    <ligand>
        <name>substrate</name>
    </ligand>
</feature>
<keyword evidence="13" id="KW-1185">Reference proteome</keyword>
<evidence type="ECO:0000256" key="5">
    <source>
        <dbReference type="ARBA" id="ARBA00023001"/>
    </source>
</evidence>
<dbReference type="InterPro" id="IPR001360">
    <property type="entry name" value="Glyco_hydro_1"/>
</dbReference>
<reference evidence="13" key="1">
    <citation type="submission" date="2016-11" db="EMBL/GenBank/DDBJ databases">
        <title>Halolamina sediminis sp. nov., an extremely halophilic archaeon isolated from solar salt.</title>
        <authorList>
            <person name="Koh H.-W."/>
            <person name="Rani S."/>
            <person name="Park S.-J."/>
        </authorList>
    </citation>
    <scope>NUCLEOTIDE SEQUENCE [LARGE SCALE GENOMIC DNA]</scope>
    <source>
        <strain evidence="13">Hb3</strain>
    </source>
</reference>
<dbReference type="OrthoDB" id="9765195at2"/>
<evidence type="ECO:0000256" key="6">
    <source>
        <dbReference type="ARBA" id="ARBA00023277"/>
    </source>
</evidence>
<proteinExistence type="inferred from homology"/>
<gene>
    <name evidence="12" type="ORF">BOX17_08885</name>
</gene>
<evidence type="ECO:0000256" key="10">
    <source>
        <dbReference type="PIRSR" id="PIRSR617736-2"/>
    </source>
</evidence>
<evidence type="ECO:0000256" key="1">
    <source>
        <dbReference type="ARBA" id="ARBA00000448"/>
    </source>
</evidence>
<feature type="binding site" evidence="10">
    <location>
        <position position="171"/>
    </location>
    <ligand>
        <name>substrate</name>
    </ligand>
</feature>
<evidence type="ECO:0000256" key="7">
    <source>
        <dbReference type="ARBA" id="ARBA00023295"/>
    </source>
</evidence>
<evidence type="ECO:0000256" key="3">
    <source>
        <dbReference type="ARBA" id="ARBA00012744"/>
    </source>
</evidence>
<feature type="active site" description="Proton donor" evidence="9">
    <location>
        <position position="172"/>
    </location>
</feature>
<comment type="catalytic activity">
    <reaction evidence="1 11">
        <text>Hydrolysis of terminal, non-reducing beta-D-glucosyl residues with release of beta-D-glucose.</text>
        <dbReference type="EC" id="3.2.1.21"/>
    </reaction>
</comment>
<dbReference type="GO" id="GO:0008422">
    <property type="term" value="F:beta-glucosidase activity"/>
    <property type="evidence" value="ECO:0007669"/>
    <property type="project" value="UniProtKB-EC"/>
</dbReference>
<keyword evidence="6" id="KW-0119">Carbohydrate metabolism</keyword>
<dbReference type="AlphaFoldDB" id="A0A1J0VGB5"/>
<keyword evidence="5" id="KW-0136">Cellulose degradation</keyword>
<dbReference type="SUPFAM" id="SSF51445">
    <property type="entry name" value="(Trans)glycosidases"/>
    <property type="match status" value="1"/>
</dbReference>
<dbReference type="FunFam" id="3.20.20.80:FF:000004">
    <property type="entry name" value="Beta-glucosidase 6-phospho-beta-glucosidase"/>
    <property type="match status" value="1"/>
</dbReference>